<reference evidence="1 2" key="2">
    <citation type="journal article" date="2013" name="Plant Cell Physiol.">
        <title>Rice Annotation Project Database (RAP-DB): an integrative and interactive database for rice genomics.</title>
        <authorList>
            <person name="Sakai H."/>
            <person name="Lee S.S."/>
            <person name="Tanaka T."/>
            <person name="Numa H."/>
            <person name="Kim J."/>
            <person name="Kawahara Y."/>
            <person name="Wakimoto H."/>
            <person name="Yang C.C."/>
            <person name="Iwamoto M."/>
            <person name="Abe T."/>
            <person name="Yamada Y."/>
            <person name="Muto A."/>
            <person name="Inokuchi H."/>
            <person name="Ikemura T."/>
            <person name="Matsumoto T."/>
            <person name="Sasaki T."/>
            <person name="Itoh T."/>
        </authorList>
    </citation>
    <scope>NUCLEOTIDE SEQUENCE [LARGE SCALE GENOMIC DNA]</scope>
    <source>
        <strain evidence="2">cv. Nipponbare</strain>
    </source>
</reference>
<dbReference type="EMBL" id="AP014958">
    <property type="protein sequence ID" value="BAS78990.1"/>
    <property type="molecule type" value="Genomic_DNA"/>
</dbReference>
<organism evidence="1 2">
    <name type="scientific">Oryza sativa subsp. japonica</name>
    <name type="common">Rice</name>
    <dbReference type="NCBI Taxonomy" id="39947"/>
    <lineage>
        <taxon>Eukaryota</taxon>
        <taxon>Viridiplantae</taxon>
        <taxon>Streptophyta</taxon>
        <taxon>Embryophyta</taxon>
        <taxon>Tracheophyta</taxon>
        <taxon>Spermatophyta</taxon>
        <taxon>Magnoliopsida</taxon>
        <taxon>Liliopsida</taxon>
        <taxon>Poales</taxon>
        <taxon>Poaceae</taxon>
        <taxon>BOP clade</taxon>
        <taxon>Oryzoideae</taxon>
        <taxon>Oryzeae</taxon>
        <taxon>Oryzinae</taxon>
        <taxon>Oryza</taxon>
        <taxon>Oryza sativa</taxon>
    </lineage>
</organism>
<evidence type="ECO:0000313" key="2">
    <source>
        <dbReference type="Proteomes" id="UP000059680"/>
    </source>
</evidence>
<gene>
    <name evidence="1" type="ordered locus">Os02g0526202</name>
    <name evidence="1" type="ORF">OSNPB_020526202</name>
</gene>
<dbReference type="Proteomes" id="UP000059680">
    <property type="component" value="Chromosome 2"/>
</dbReference>
<dbReference type="PaxDb" id="39947-A0A0P0VJR8"/>
<reference evidence="2" key="1">
    <citation type="journal article" date="2005" name="Nature">
        <title>The map-based sequence of the rice genome.</title>
        <authorList>
            <consortium name="International rice genome sequencing project (IRGSP)"/>
            <person name="Matsumoto T."/>
            <person name="Wu J."/>
            <person name="Kanamori H."/>
            <person name="Katayose Y."/>
            <person name="Fujisawa M."/>
            <person name="Namiki N."/>
            <person name="Mizuno H."/>
            <person name="Yamamoto K."/>
            <person name="Antonio B.A."/>
            <person name="Baba T."/>
            <person name="Sakata K."/>
            <person name="Nagamura Y."/>
            <person name="Aoki H."/>
            <person name="Arikawa K."/>
            <person name="Arita K."/>
            <person name="Bito T."/>
            <person name="Chiden Y."/>
            <person name="Fujitsuka N."/>
            <person name="Fukunaka R."/>
            <person name="Hamada M."/>
            <person name="Harada C."/>
            <person name="Hayashi A."/>
            <person name="Hijishita S."/>
            <person name="Honda M."/>
            <person name="Hosokawa S."/>
            <person name="Ichikawa Y."/>
            <person name="Idonuma A."/>
            <person name="Iijima M."/>
            <person name="Ikeda M."/>
            <person name="Ikeno M."/>
            <person name="Ito K."/>
            <person name="Ito S."/>
            <person name="Ito T."/>
            <person name="Ito Y."/>
            <person name="Ito Y."/>
            <person name="Iwabuchi A."/>
            <person name="Kamiya K."/>
            <person name="Karasawa W."/>
            <person name="Kurita K."/>
            <person name="Katagiri S."/>
            <person name="Kikuta A."/>
            <person name="Kobayashi H."/>
            <person name="Kobayashi N."/>
            <person name="Machita K."/>
            <person name="Maehara T."/>
            <person name="Masukawa M."/>
            <person name="Mizubayashi T."/>
            <person name="Mukai Y."/>
            <person name="Nagasaki H."/>
            <person name="Nagata Y."/>
            <person name="Naito S."/>
            <person name="Nakashima M."/>
            <person name="Nakama Y."/>
            <person name="Nakamichi Y."/>
            <person name="Nakamura M."/>
            <person name="Meguro A."/>
            <person name="Negishi M."/>
            <person name="Ohta I."/>
            <person name="Ohta T."/>
            <person name="Okamoto M."/>
            <person name="Ono N."/>
            <person name="Saji S."/>
            <person name="Sakaguchi M."/>
            <person name="Sakai K."/>
            <person name="Shibata M."/>
            <person name="Shimokawa T."/>
            <person name="Song J."/>
            <person name="Takazaki Y."/>
            <person name="Terasawa K."/>
            <person name="Tsugane M."/>
            <person name="Tsuji K."/>
            <person name="Ueda S."/>
            <person name="Waki K."/>
            <person name="Yamagata H."/>
            <person name="Yamamoto M."/>
            <person name="Yamamoto S."/>
            <person name="Yamane H."/>
            <person name="Yoshiki S."/>
            <person name="Yoshihara R."/>
            <person name="Yukawa K."/>
            <person name="Zhong H."/>
            <person name="Yano M."/>
            <person name="Yuan Q."/>
            <person name="Ouyang S."/>
            <person name="Liu J."/>
            <person name="Jones K.M."/>
            <person name="Gansberger K."/>
            <person name="Moffat K."/>
            <person name="Hill J."/>
            <person name="Bera J."/>
            <person name="Fadrosh D."/>
            <person name="Jin S."/>
            <person name="Johri S."/>
            <person name="Kim M."/>
            <person name="Overton L."/>
            <person name="Reardon M."/>
            <person name="Tsitrin T."/>
            <person name="Vuong H."/>
            <person name="Weaver B."/>
            <person name="Ciecko A."/>
            <person name="Tallon L."/>
            <person name="Jackson J."/>
            <person name="Pai G."/>
            <person name="Aken S.V."/>
            <person name="Utterback T."/>
            <person name="Reidmuller S."/>
            <person name="Feldblyum T."/>
            <person name="Hsiao J."/>
            <person name="Zismann V."/>
            <person name="Iobst S."/>
            <person name="de Vazeille A.R."/>
            <person name="Buell C.R."/>
            <person name="Ying K."/>
            <person name="Li Y."/>
            <person name="Lu T."/>
            <person name="Huang Y."/>
            <person name="Zhao Q."/>
            <person name="Feng Q."/>
            <person name="Zhang L."/>
            <person name="Zhu J."/>
            <person name="Weng Q."/>
            <person name="Mu J."/>
            <person name="Lu Y."/>
            <person name="Fan D."/>
            <person name="Liu Y."/>
            <person name="Guan J."/>
            <person name="Zhang Y."/>
            <person name="Yu S."/>
            <person name="Liu X."/>
            <person name="Zhang Y."/>
            <person name="Hong G."/>
            <person name="Han B."/>
            <person name="Choisne N."/>
            <person name="Demange N."/>
            <person name="Orjeda G."/>
            <person name="Samain S."/>
            <person name="Cattolico L."/>
            <person name="Pelletier E."/>
            <person name="Couloux A."/>
            <person name="Segurens B."/>
            <person name="Wincker P."/>
            <person name="D'Hont A."/>
            <person name="Scarpelli C."/>
            <person name="Weissenbach J."/>
            <person name="Salanoubat M."/>
            <person name="Quetier F."/>
            <person name="Yu Y."/>
            <person name="Kim H.R."/>
            <person name="Rambo T."/>
            <person name="Currie J."/>
            <person name="Collura K."/>
            <person name="Luo M."/>
            <person name="Yang T."/>
            <person name="Ammiraju J.S.S."/>
            <person name="Engler F."/>
            <person name="Soderlund C."/>
            <person name="Wing R.A."/>
            <person name="Palmer L.E."/>
            <person name="de la Bastide M."/>
            <person name="Spiegel L."/>
            <person name="Nascimento L."/>
            <person name="Zutavern T."/>
            <person name="O'Shaughnessy A."/>
            <person name="Dike S."/>
            <person name="Dedhia N."/>
            <person name="Preston R."/>
            <person name="Balija V."/>
            <person name="McCombie W.R."/>
            <person name="Chow T."/>
            <person name="Chen H."/>
            <person name="Chung M."/>
            <person name="Chen C."/>
            <person name="Shaw J."/>
            <person name="Wu H."/>
            <person name="Hsiao K."/>
            <person name="Chao Y."/>
            <person name="Chu M."/>
            <person name="Cheng C."/>
            <person name="Hour A."/>
            <person name="Lee P."/>
            <person name="Lin S."/>
            <person name="Lin Y."/>
            <person name="Liou J."/>
            <person name="Liu S."/>
            <person name="Hsing Y."/>
            <person name="Raghuvanshi S."/>
            <person name="Mohanty A."/>
            <person name="Bharti A.K."/>
            <person name="Gaur A."/>
            <person name="Gupta V."/>
            <person name="Kumar D."/>
            <person name="Ravi V."/>
            <person name="Vij S."/>
            <person name="Kapur A."/>
            <person name="Khurana P."/>
            <person name="Khurana P."/>
            <person name="Khurana J.P."/>
            <person name="Tyagi A.K."/>
            <person name="Gaikwad K."/>
            <person name="Singh A."/>
            <person name="Dalal V."/>
            <person name="Srivastava S."/>
            <person name="Dixit A."/>
            <person name="Pal A.K."/>
            <person name="Ghazi I.A."/>
            <person name="Yadav M."/>
            <person name="Pandit A."/>
            <person name="Bhargava A."/>
            <person name="Sureshbabu K."/>
            <person name="Batra K."/>
            <person name="Sharma T.R."/>
            <person name="Mohapatra T."/>
            <person name="Singh N.K."/>
            <person name="Messing J."/>
            <person name="Nelson A.B."/>
            <person name="Fuks G."/>
            <person name="Kavchok S."/>
            <person name="Keizer G."/>
            <person name="Linton E."/>
            <person name="Llaca V."/>
            <person name="Song R."/>
            <person name="Tanyolac B."/>
            <person name="Young S."/>
            <person name="Ho-Il K."/>
            <person name="Hahn J.H."/>
            <person name="Sangsakoo G."/>
            <person name="Vanavichit A."/>
            <person name="de Mattos Luiz.A.T."/>
            <person name="Zimmer P.D."/>
            <person name="Malone G."/>
            <person name="Dellagostin O."/>
            <person name="de Oliveira A.C."/>
            <person name="Bevan M."/>
            <person name="Bancroft I."/>
            <person name="Minx P."/>
            <person name="Cordum H."/>
            <person name="Wilson R."/>
            <person name="Cheng Z."/>
            <person name="Jin W."/>
            <person name="Jiang J."/>
            <person name="Leong S.A."/>
            <person name="Iwama H."/>
            <person name="Gojobori T."/>
            <person name="Itoh T."/>
            <person name="Niimura Y."/>
            <person name="Fujii Y."/>
            <person name="Habara T."/>
            <person name="Sakai H."/>
            <person name="Sato Y."/>
            <person name="Wilson G."/>
            <person name="Kumar K."/>
            <person name="McCouch S."/>
            <person name="Juretic N."/>
            <person name="Hoen D."/>
            <person name="Wright S."/>
            <person name="Bruskiewich R."/>
            <person name="Bureau T."/>
            <person name="Miyao A."/>
            <person name="Hirochika H."/>
            <person name="Nishikawa T."/>
            <person name="Kadowaki K."/>
            <person name="Sugiura M."/>
            <person name="Burr B."/>
            <person name="Sasaki T."/>
        </authorList>
    </citation>
    <scope>NUCLEOTIDE SEQUENCE [LARGE SCALE GENOMIC DNA]</scope>
    <source>
        <strain evidence="2">cv. Nipponbare</strain>
    </source>
</reference>
<reference evidence="1 2" key="3">
    <citation type="journal article" date="2013" name="Rice">
        <title>Improvement of the Oryza sativa Nipponbare reference genome using next generation sequence and optical map data.</title>
        <authorList>
            <person name="Kawahara Y."/>
            <person name="de la Bastide M."/>
            <person name="Hamilton J.P."/>
            <person name="Kanamori H."/>
            <person name="McCombie W.R."/>
            <person name="Ouyang S."/>
            <person name="Schwartz D.C."/>
            <person name="Tanaka T."/>
            <person name="Wu J."/>
            <person name="Zhou S."/>
            <person name="Childs K.L."/>
            <person name="Davidson R.M."/>
            <person name="Lin H."/>
            <person name="Quesada-Ocampo L."/>
            <person name="Vaillancourt B."/>
            <person name="Sakai H."/>
            <person name="Lee S.S."/>
            <person name="Kim J."/>
            <person name="Numa H."/>
            <person name="Itoh T."/>
            <person name="Buell C.R."/>
            <person name="Matsumoto T."/>
        </authorList>
    </citation>
    <scope>NUCLEOTIDE SEQUENCE [LARGE SCALE GENOMIC DNA]</scope>
    <source>
        <strain evidence="2">cv. Nipponbare</strain>
    </source>
</reference>
<keyword evidence="2" id="KW-1185">Reference proteome</keyword>
<name>A0A0P0VJR8_ORYSJ</name>
<evidence type="ECO:0000313" key="1">
    <source>
        <dbReference type="EMBL" id="BAS78990.1"/>
    </source>
</evidence>
<proteinExistence type="predicted"/>
<dbReference type="InParanoid" id="A0A0P0VJR8"/>
<dbReference type="AlphaFoldDB" id="A0A0P0VJR8"/>
<sequence>MKVKAKAQLKVQRLGRDGNRVQGSANVPSRTSIHHFLLLEAFAHSARLFDLESSTQATAADKYPKLEQEPRECNGKMDRIRCILDQIKLVVLDCMCDRLLDLMSMDSKFRESDCT</sequence>
<accession>A0A0P0VJR8</accession>
<protein>
    <submittedName>
        <fullName evidence="1">Os02g0526202 protein</fullName>
    </submittedName>
</protein>
<dbReference type="SMR" id="A0A0P0VJR8"/>